<dbReference type="InterPro" id="IPR015890">
    <property type="entry name" value="Chorismate_C"/>
</dbReference>
<feature type="domain" description="Chorismate-utilising enzyme C-terminal" evidence="3">
    <location>
        <begin position="178"/>
        <end position="431"/>
    </location>
</feature>
<dbReference type="AlphaFoldDB" id="A0A0W1A1N2"/>
<dbReference type="GO" id="GO:0000162">
    <property type="term" value="P:L-tryptophan biosynthetic process"/>
    <property type="evidence" value="ECO:0007669"/>
    <property type="project" value="TreeGrafter"/>
</dbReference>
<evidence type="ECO:0000259" key="3">
    <source>
        <dbReference type="Pfam" id="PF00425"/>
    </source>
</evidence>
<comment type="caution">
    <text evidence="5">The sequence shown here is derived from an EMBL/GenBank/DDBJ whole genome shotgun (WGS) entry which is preliminary data.</text>
</comment>
<reference evidence="5 6" key="1">
    <citation type="submission" date="2015-11" db="EMBL/GenBank/DDBJ databases">
        <title>Genomic analysis of 38 Legionella species identifies large and diverse effector repertoires.</title>
        <authorList>
            <person name="Burstein D."/>
            <person name="Amaro F."/>
            <person name="Zusman T."/>
            <person name="Lifshitz Z."/>
            <person name="Cohen O."/>
            <person name="Gilbert J.A."/>
            <person name="Pupko T."/>
            <person name="Shuman H.A."/>
            <person name="Segal G."/>
        </authorList>
    </citation>
    <scope>NUCLEOTIDE SEQUENCE [LARGE SCALE GENOMIC DNA]</scope>
    <source>
        <strain evidence="5 6">ATCC 51914</strain>
    </source>
</reference>
<dbReference type="GO" id="GO:0046820">
    <property type="term" value="F:4-amino-4-deoxychorismate synthase activity"/>
    <property type="evidence" value="ECO:0007669"/>
    <property type="project" value="UniProtKB-EC"/>
</dbReference>
<organism evidence="5 6">
    <name type="scientific">Legionella waltersii</name>
    <dbReference type="NCBI Taxonomy" id="66969"/>
    <lineage>
        <taxon>Bacteria</taxon>
        <taxon>Pseudomonadati</taxon>
        <taxon>Pseudomonadota</taxon>
        <taxon>Gammaproteobacteria</taxon>
        <taxon>Legionellales</taxon>
        <taxon>Legionellaceae</taxon>
        <taxon>Legionella</taxon>
    </lineage>
</organism>
<dbReference type="Pfam" id="PF04715">
    <property type="entry name" value="Anth_synt_I_N"/>
    <property type="match status" value="1"/>
</dbReference>
<evidence type="ECO:0000256" key="2">
    <source>
        <dbReference type="ARBA" id="ARBA00022679"/>
    </source>
</evidence>
<evidence type="ECO:0000313" key="6">
    <source>
        <dbReference type="Proteomes" id="UP000054729"/>
    </source>
</evidence>
<dbReference type="RefSeq" id="WP_058481674.1">
    <property type="nucleotide sequence ID" value="NZ_CAAAIQ010000005.1"/>
</dbReference>
<dbReference type="SUPFAM" id="SSF56322">
    <property type="entry name" value="ADC synthase"/>
    <property type="match status" value="1"/>
</dbReference>
<dbReference type="PANTHER" id="PTHR11236">
    <property type="entry name" value="AMINOBENZOATE/ANTHRANILATE SYNTHASE"/>
    <property type="match status" value="1"/>
</dbReference>
<dbReference type="PRINTS" id="PR00095">
    <property type="entry name" value="ANTSNTHASEI"/>
</dbReference>
<dbReference type="NCBIfam" id="TIGR00553">
    <property type="entry name" value="pabB"/>
    <property type="match status" value="1"/>
</dbReference>
<accession>A0A0W1A1N2</accession>
<dbReference type="EMBL" id="LNZB01000060">
    <property type="protein sequence ID" value="KTD75040.1"/>
    <property type="molecule type" value="Genomic_DNA"/>
</dbReference>
<dbReference type="InterPro" id="IPR006805">
    <property type="entry name" value="Anth_synth_I_N"/>
</dbReference>
<proteinExistence type="predicted"/>
<evidence type="ECO:0000256" key="1">
    <source>
        <dbReference type="ARBA" id="ARBA00013139"/>
    </source>
</evidence>
<dbReference type="STRING" id="66969.Lwal_3081"/>
<dbReference type="Pfam" id="PF00425">
    <property type="entry name" value="Chorismate_bind"/>
    <property type="match status" value="1"/>
</dbReference>
<dbReference type="InterPro" id="IPR005801">
    <property type="entry name" value="ADC_synthase"/>
</dbReference>
<feature type="domain" description="Anthranilate synthase component I N-terminal" evidence="4">
    <location>
        <begin position="17"/>
        <end position="135"/>
    </location>
</feature>
<sequence>MNNSIIHDVEYSSISFDVYESLSHLPGFILLQSTDTLNGRYDIVSAYPYDRLVMSNSERDAESVFKTLEGKLPIQKTQSGLPFQGGAMGYISYDLNRAMFGIQSLPQATLKDMPLLDLGFYDWALIVDHQFKKAHIFNANSHSSSGSIIQEIIALIKTPQKKNRTIQVQREFIPLMPKSRYQEAFNTIHSALRKGRSYQVNFTQAFHSNFIGDPWFIYRGVSEKNPVPFAAFMRTDHADVLSFSPERLLLGNEEHLLASPIKGTIHRSRNSSEDKKLMEKLLNCSKNRAENVMIVDLLRNDLSKLAKPGSVRVSNLCSIQSFNGVHHLVSDVHAESQEGIHPVQYFLSCFPGGSITGAPKLESMKIISEEESFARGVYCGSIGYFSNHGRFDMNIAIRTITAKNNVLHLAAGGGLVIDSNCEEEYRECFTKVTAIVNAINSIG</sequence>
<gene>
    <name evidence="5" type="primary">pabB</name>
    <name evidence="5" type="ORF">Lwal_3081</name>
</gene>
<keyword evidence="2" id="KW-0808">Transferase</keyword>
<keyword evidence="6" id="KW-1185">Reference proteome</keyword>
<dbReference type="OrthoDB" id="9803598at2"/>
<dbReference type="Gene3D" id="3.60.120.10">
    <property type="entry name" value="Anthranilate synthase"/>
    <property type="match status" value="1"/>
</dbReference>
<dbReference type="InterPro" id="IPR019999">
    <property type="entry name" value="Anth_synth_I-like"/>
</dbReference>
<name>A0A0W1A1N2_9GAMM</name>
<dbReference type="PATRIC" id="fig|66969.6.peg.3367"/>
<evidence type="ECO:0000313" key="5">
    <source>
        <dbReference type="EMBL" id="KTD75040.1"/>
    </source>
</evidence>
<protein>
    <recommendedName>
        <fullName evidence="1">aminodeoxychorismate synthase</fullName>
        <ecNumber evidence="1">2.6.1.85</ecNumber>
    </recommendedName>
</protein>
<dbReference type="GO" id="GO:0009396">
    <property type="term" value="P:folic acid-containing compound biosynthetic process"/>
    <property type="evidence" value="ECO:0007669"/>
    <property type="project" value="InterPro"/>
</dbReference>
<dbReference type="EC" id="2.6.1.85" evidence="1"/>
<dbReference type="PANTHER" id="PTHR11236:SF50">
    <property type="entry name" value="AMINODEOXYCHORISMATE SYNTHASE COMPONENT 1"/>
    <property type="match status" value="1"/>
</dbReference>
<evidence type="ECO:0000259" key="4">
    <source>
        <dbReference type="Pfam" id="PF04715"/>
    </source>
</evidence>
<dbReference type="InterPro" id="IPR005802">
    <property type="entry name" value="ADC_synth_comp_1"/>
</dbReference>
<dbReference type="Proteomes" id="UP000054729">
    <property type="component" value="Unassembled WGS sequence"/>
</dbReference>